<dbReference type="InterPro" id="IPR036390">
    <property type="entry name" value="WH_DNA-bd_sf"/>
</dbReference>
<feature type="domain" description="HTH arsR-type" evidence="1">
    <location>
        <begin position="1"/>
        <end position="90"/>
    </location>
</feature>
<name>A0A4S8RG45_9FLAO</name>
<dbReference type="SMART" id="SM00418">
    <property type="entry name" value="HTH_ARSR"/>
    <property type="match status" value="1"/>
</dbReference>
<dbReference type="EMBL" id="SNTZ01000014">
    <property type="protein sequence ID" value="THV57278.1"/>
    <property type="molecule type" value="Genomic_DNA"/>
</dbReference>
<evidence type="ECO:0000313" key="2">
    <source>
        <dbReference type="EMBL" id="THV57278.1"/>
    </source>
</evidence>
<sequence>MKLRRDPFQAIADPTRRAILVLLTSQAMTAGAIAENFDAARPTISKHLQILNECDLVKSNQQGREIFYELKVDKMQEIDRWLEQFKKIWENRFDNLDRYLADLKNAKKNGKH</sequence>
<dbReference type="CDD" id="cd00090">
    <property type="entry name" value="HTH_ARSR"/>
    <property type="match status" value="1"/>
</dbReference>
<dbReference type="Gene3D" id="1.10.10.10">
    <property type="entry name" value="Winged helix-like DNA-binding domain superfamily/Winged helix DNA-binding domain"/>
    <property type="match status" value="1"/>
</dbReference>
<evidence type="ECO:0000313" key="3">
    <source>
        <dbReference type="Proteomes" id="UP000310406"/>
    </source>
</evidence>
<dbReference type="PANTHER" id="PTHR38600:SF2">
    <property type="entry name" value="SLL0088 PROTEIN"/>
    <property type="match status" value="1"/>
</dbReference>
<dbReference type="SUPFAM" id="SSF46785">
    <property type="entry name" value="Winged helix' DNA-binding domain"/>
    <property type="match status" value="1"/>
</dbReference>
<keyword evidence="3" id="KW-1185">Reference proteome</keyword>
<organism evidence="2 3">
    <name type="scientific">Flagellimonas alvinocaridis</name>
    <dbReference type="NCBI Taxonomy" id="2530200"/>
    <lineage>
        <taxon>Bacteria</taxon>
        <taxon>Pseudomonadati</taxon>
        <taxon>Bacteroidota</taxon>
        <taxon>Flavobacteriia</taxon>
        <taxon>Flavobacteriales</taxon>
        <taxon>Flavobacteriaceae</taxon>
        <taxon>Flagellimonas</taxon>
    </lineage>
</organism>
<dbReference type="InterPro" id="IPR001845">
    <property type="entry name" value="HTH_ArsR_DNA-bd_dom"/>
</dbReference>
<protein>
    <submittedName>
        <fullName evidence="2">ArsR family transcriptional regulator</fullName>
    </submittedName>
</protein>
<dbReference type="InterPro" id="IPR011991">
    <property type="entry name" value="ArsR-like_HTH"/>
</dbReference>
<dbReference type="AlphaFoldDB" id="A0A4S8RG45"/>
<comment type="caution">
    <text evidence="2">The sequence shown here is derived from an EMBL/GenBank/DDBJ whole genome shotgun (WGS) entry which is preliminary data.</text>
</comment>
<proteinExistence type="predicted"/>
<evidence type="ECO:0000259" key="1">
    <source>
        <dbReference type="PROSITE" id="PS50987"/>
    </source>
</evidence>
<dbReference type="OrthoDB" id="9799175at2"/>
<accession>A0A4S8RG45</accession>
<dbReference type="Pfam" id="PF01022">
    <property type="entry name" value="HTH_5"/>
    <property type="match status" value="1"/>
</dbReference>
<dbReference type="InterPro" id="IPR036388">
    <property type="entry name" value="WH-like_DNA-bd_sf"/>
</dbReference>
<dbReference type="Proteomes" id="UP000310406">
    <property type="component" value="Unassembled WGS sequence"/>
</dbReference>
<dbReference type="NCBIfam" id="NF033788">
    <property type="entry name" value="HTH_metalloreg"/>
    <property type="match status" value="1"/>
</dbReference>
<gene>
    <name evidence="2" type="ORF">EZV76_15395</name>
</gene>
<dbReference type="PRINTS" id="PR00778">
    <property type="entry name" value="HTHARSR"/>
</dbReference>
<dbReference type="GO" id="GO:0003700">
    <property type="term" value="F:DNA-binding transcription factor activity"/>
    <property type="evidence" value="ECO:0007669"/>
    <property type="project" value="InterPro"/>
</dbReference>
<dbReference type="PANTHER" id="PTHR38600">
    <property type="entry name" value="TRANSCRIPTIONAL REGULATORY PROTEIN"/>
    <property type="match status" value="1"/>
</dbReference>
<reference evidence="2 3" key="1">
    <citation type="submission" date="2019-03" db="EMBL/GenBank/DDBJ databases">
        <title>Muricauda SCR12 sp.nov, a marine bacterium isolated from Pacific Ocean:the Okinawa trough.</title>
        <authorList>
            <person name="Liu L."/>
        </authorList>
    </citation>
    <scope>NUCLEOTIDE SEQUENCE [LARGE SCALE GENOMIC DNA]</scope>
    <source>
        <strain evidence="2 3">SCR12</strain>
    </source>
</reference>
<dbReference type="PROSITE" id="PS50987">
    <property type="entry name" value="HTH_ARSR_2"/>
    <property type="match status" value="1"/>
</dbReference>